<sequence>MARQPLRHLISDLCAFPGTYRLSTPAGDLNLHRPTELQQPVDVFTLTGPAGRETFVINGPRAYGRGGNFDLNTPADRYLLAHTVQPSNPSQDEHLGLHAELNEAGYLLGQGQPFQHEQETLTPLTAHNAEGRVLWFSEVYRQSFGLPLEHYVQHNGVRLAALRHHETRDTVRLMAQSDDDLKAQGIAPDSLPALLLVSAWSVHPEALEAILEGEVPAPSFLPPGDFEWHPTAYQQLHLSLTRSELQEQAPTVLPASPK</sequence>
<comment type="caution">
    <text evidence="1">The sequence shown here is derived from an EMBL/GenBank/DDBJ whole genome shotgun (WGS) entry which is preliminary data.</text>
</comment>
<gene>
    <name evidence="1" type="ORF">GCM10008955_29570</name>
</gene>
<keyword evidence="2" id="KW-1185">Reference proteome</keyword>
<evidence type="ECO:0000313" key="1">
    <source>
        <dbReference type="EMBL" id="GGK33604.1"/>
    </source>
</evidence>
<accession>A0ABQ2EYQ8</accession>
<protein>
    <submittedName>
        <fullName evidence="1">Uncharacterized protein</fullName>
    </submittedName>
</protein>
<evidence type="ECO:0000313" key="2">
    <source>
        <dbReference type="Proteomes" id="UP000647587"/>
    </source>
</evidence>
<dbReference type="RefSeq" id="WP_189010176.1">
    <property type="nucleotide sequence ID" value="NZ_BMPP01000013.1"/>
</dbReference>
<organism evidence="1 2">
    <name type="scientific">Deinococcus malanensis</name>
    <dbReference type="NCBI Taxonomy" id="1706855"/>
    <lineage>
        <taxon>Bacteria</taxon>
        <taxon>Thermotogati</taxon>
        <taxon>Deinococcota</taxon>
        <taxon>Deinococci</taxon>
        <taxon>Deinococcales</taxon>
        <taxon>Deinococcaceae</taxon>
        <taxon>Deinococcus</taxon>
    </lineage>
</organism>
<reference evidence="2" key="1">
    <citation type="journal article" date="2019" name="Int. J. Syst. Evol. Microbiol.">
        <title>The Global Catalogue of Microorganisms (GCM) 10K type strain sequencing project: providing services to taxonomists for standard genome sequencing and annotation.</title>
        <authorList>
            <consortium name="The Broad Institute Genomics Platform"/>
            <consortium name="The Broad Institute Genome Sequencing Center for Infectious Disease"/>
            <person name="Wu L."/>
            <person name="Ma J."/>
        </authorList>
    </citation>
    <scope>NUCLEOTIDE SEQUENCE [LARGE SCALE GENOMIC DNA]</scope>
    <source>
        <strain evidence="2">JCM 30331</strain>
    </source>
</reference>
<name>A0ABQ2EYQ8_9DEIO</name>
<proteinExistence type="predicted"/>
<dbReference type="Proteomes" id="UP000647587">
    <property type="component" value="Unassembled WGS sequence"/>
</dbReference>
<dbReference type="EMBL" id="BMPP01000013">
    <property type="protein sequence ID" value="GGK33604.1"/>
    <property type="molecule type" value="Genomic_DNA"/>
</dbReference>